<gene>
    <name evidence="2" type="ORF">DERF_007050</name>
</gene>
<dbReference type="Proteomes" id="UP000790347">
    <property type="component" value="Unassembled WGS sequence"/>
</dbReference>
<keyword evidence="1" id="KW-0812">Transmembrane</keyword>
<protein>
    <submittedName>
        <fullName evidence="2">Uncharacterized protein</fullName>
    </submittedName>
</protein>
<proteinExistence type="predicted"/>
<evidence type="ECO:0000313" key="2">
    <source>
        <dbReference type="EMBL" id="KAH9516297.1"/>
    </source>
</evidence>
<dbReference type="AlphaFoldDB" id="A0A922L7K5"/>
<feature type="transmembrane region" description="Helical" evidence="1">
    <location>
        <begin position="21"/>
        <end position="40"/>
    </location>
</feature>
<reference evidence="2" key="2">
    <citation type="journal article" date="2022" name="Res Sq">
        <title>Comparative Genomics Reveals Insights into the Divergent Evolution of Astigmatic Mites and Household Pest Adaptations.</title>
        <authorList>
            <person name="Xiong Q."/>
            <person name="Wan A.T.-Y."/>
            <person name="Liu X.-Y."/>
            <person name="Fung C.S.-H."/>
            <person name="Xiao X."/>
            <person name="Malainual N."/>
            <person name="Hou J."/>
            <person name="Wang L."/>
            <person name="Wang M."/>
            <person name="Yang K."/>
            <person name="Cui Y."/>
            <person name="Leung E."/>
            <person name="Nong W."/>
            <person name="Shin S.-K."/>
            <person name="Au S."/>
            <person name="Jeong K.Y."/>
            <person name="Chew F.T."/>
            <person name="Hui J."/>
            <person name="Leung T.F."/>
            <person name="Tungtrongchitr A."/>
            <person name="Zhong N."/>
            <person name="Liu Z."/>
            <person name="Tsui S."/>
        </authorList>
    </citation>
    <scope>NUCLEOTIDE SEQUENCE</scope>
    <source>
        <strain evidence="2">Derf</strain>
        <tissue evidence="2">Whole organism</tissue>
    </source>
</reference>
<dbReference type="EMBL" id="ASGP02000003">
    <property type="protein sequence ID" value="KAH9516297.1"/>
    <property type="molecule type" value="Genomic_DNA"/>
</dbReference>
<evidence type="ECO:0000256" key="1">
    <source>
        <dbReference type="SAM" id="Phobius"/>
    </source>
</evidence>
<organism evidence="2 3">
    <name type="scientific">Dermatophagoides farinae</name>
    <name type="common">American house dust mite</name>
    <dbReference type="NCBI Taxonomy" id="6954"/>
    <lineage>
        <taxon>Eukaryota</taxon>
        <taxon>Metazoa</taxon>
        <taxon>Ecdysozoa</taxon>
        <taxon>Arthropoda</taxon>
        <taxon>Chelicerata</taxon>
        <taxon>Arachnida</taxon>
        <taxon>Acari</taxon>
        <taxon>Acariformes</taxon>
        <taxon>Sarcoptiformes</taxon>
        <taxon>Astigmata</taxon>
        <taxon>Psoroptidia</taxon>
        <taxon>Analgoidea</taxon>
        <taxon>Pyroglyphidae</taxon>
        <taxon>Dermatophagoidinae</taxon>
        <taxon>Dermatophagoides</taxon>
    </lineage>
</organism>
<sequence>MKFSTAINLCSFKSSKCHQKIICALVNIHTQMTILVPIFFTLFEEILDLYVDIHSLFCSFFTSKKRER</sequence>
<name>A0A922L7K5_DERFA</name>
<accession>A0A922L7K5</accession>
<keyword evidence="1" id="KW-0472">Membrane</keyword>
<keyword evidence="3" id="KW-1185">Reference proteome</keyword>
<comment type="caution">
    <text evidence="2">The sequence shown here is derived from an EMBL/GenBank/DDBJ whole genome shotgun (WGS) entry which is preliminary data.</text>
</comment>
<keyword evidence="1" id="KW-1133">Transmembrane helix</keyword>
<reference evidence="2" key="1">
    <citation type="submission" date="2013-05" db="EMBL/GenBank/DDBJ databases">
        <authorList>
            <person name="Yim A.K.Y."/>
            <person name="Chan T.F."/>
            <person name="Ji K.M."/>
            <person name="Liu X.Y."/>
            <person name="Zhou J.W."/>
            <person name="Li R.Q."/>
            <person name="Yang K.Y."/>
            <person name="Li J."/>
            <person name="Li M."/>
            <person name="Law P.T.W."/>
            <person name="Wu Y.L."/>
            <person name="Cai Z.L."/>
            <person name="Qin H."/>
            <person name="Bao Y."/>
            <person name="Leung R.K.K."/>
            <person name="Ng P.K.S."/>
            <person name="Zou J."/>
            <person name="Zhong X.J."/>
            <person name="Ran P.X."/>
            <person name="Zhong N.S."/>
            <person name="Liu Z.G."/>
            <person name="Tsui S.K.W."/>
        </authorList>
    </citation>
    <scope>NUCLEOTIDE SEQUENCE</scope>
    <source>
        <strain evidence="2">Derf</strain>
        <tissue evidence="2">Whole organism</tissue>
    </source>
</reference>
<evidence type="ECO:0000313" key="3">
    <source>
        <dbReference type="Proteomes" id="UP000790347"/>
    </source>
</evidence>